<dbReference type="Pfam" id="PF25761">
    <property type="entry name" value="TPR_PATROL1"/>
    <property type="match status" value="1"/>
</dbReference>
<gene>
    <name evidence="2" type="ORF">Taro_028588</name>
</gene>
<accession>A0A843VBM7</accession>
<dbReference type="PANTHER" id="PTHR31280:SF2">
    <property type="entry name" value="PROTEIN UNC-13 HOMOLOG"/>
    <property type="match status" value="1"/>
</dbReference>
<feature type="domain" description="MHD1" evidence="1">
    <location>
        <begin position="1"/>
        <end position="89"/>
    </location>
</feature>
<dbReference type="InterPro" id="IPR014770">
    <property type="entry name" value="Munc13_1"/>
</dbReference>
<comment type="caution">
    <text evidence="2">The sequence shown here is derived from an EMBL/GenBank/DDBJ whole genome shotgun (WGS) entry which is preliminary data.</text>
</comment>
<name>A0A843VBM7_COLES</name>
<dbReference type="AlphaFoldDB" id="A0A843VBM7"/>
<dbReference type="PANTHER" id="PTHR31280">
    <property type="entry name" value="PROTEIN UNC-13 HOMOLOG"/>
    <property type="match status" value="1"/>
</dbReference>
<dbReference type="PROSITE" id="PS51258">
    <property type="entry name" value="MHD1"/>
    <property type="match status" value="1"/>
</dbReference>
<evidence type="ECO:0000313" key="2">
    <source>
        <dbReference type="EMBL" id="MQL95922.1"/>
    </source>
</evidence>
<dbReference type="InterPro" id="IPR008528">
    <property type="entry name" value="unc-13_homologue"/>
</dbReference>
<evidence type="ECO:0000313" key="3">
    <source>
        <dbReference type="Proteomes" id="UP000652761"/>
    </source>
</evidence>
<reference evidence="2" key="1">
    <citation type="submission" date="2017-07" db="EMBL/GenBank/DDBJ databases">
        <title>Taro Niue Genome Assembly and Annotation.</title>
        <authorList>
            <person name="Atibalentja N."/>
            <person name="Keating K."/>
            <person name="Fields C.J."/>
        </authorList>
    </citation>
    <scope>NUCLEOTIDE SEQUENCE</scope>
    <source>
        <strain evidence="2">Niue_2</strain>
        <tissue evidence="2">Leaf</tissue>
    </source>
</reference>
<dbReference type="InterPro" id="IPR057984">
    <property type="entry name" value="PATROL1_C"/>
</dbReference>
<organism evidence="2 3">
    <name type="scientific">Colocasia esculenta</name>
    <name type="common">Wild taro</name>
    <name type="synonym">Arum esculentum</name>
    <dbReference type="NCBI Taxonomy" id="4460"/>
    <lineage>
        <taxon>Eukaryota</taxon>
        <taxon>Viridiplantae</taxon>
        <taxon>Streptophyta</taxon>
        <taxon>Embryophyta</taxon>
        <taxon>Tracheophyta</taxon>
        <taxon>Spermatophyta</taxon>
        <taxon>Magnoliopsida</taxon>
        <taxon>Liliopsida</taxon>
        <taxon>Araceae</taxon>
        <taxon>Aroideae</taxon>
        <taxon>Colocasieae</taxon>
        <taxon>Colocasia</taxon>
    </lineage>
</organism>
<proteinExistence type="predicted"/>
<keyword evidence="3" id="KW-1185">Reference proteome</keyword>
<sequence>MFSVIILHIGKTCYTLKVEDKDLYGKRWDPISPQQRHGNSIIEVYRIIEETVDQFFAFKVPMRLGELNGLFRGLDNAFKEYTQNIVGKIGVFPQNAFINEGNE</sequence>
<dbReference type="OrthoDB" id="2015333at2759"/>
<dbReference type="EMBL" id="NMUH01001853">
    <property type="protein sequence ID" value="MQL95922.1"/>
    <property type="molecule type" value="Genomic_DNA"/>
</dbReference>
<dbReference type="Proteomes" id="UP000652761">
    <property type="component" value="Unassembled WGS sequence"/>
</dbReference>
<evidence type="ECO:0000259" key="1">
    <source>
        <dbReference type="PROSITE" id="PS51258"/>
    </source>
</evidence>
<protein>
    <recommendedName>
        <fullName evidence="1">MHD1 domain-containing protein</fullName>
    </recommendedName>
</protein>